<dbReference type="Proteomes" id="UP000033566">
    <property type="component" value="Chromosome"/>
</dbReference>
<evidence type="ECO:0000313" key="1">
    <source>
        <dbReference type="EMBL" id="AKE39581.1"/>
    </source>
</evidence>
<keyword evidence="2" id="KW-1185">Reference proteome</keyword>
<accession>A0A0F6TB67</accession>
<dbReference type="AlphaFoldDB" id="A0A0F6TB67"/>
<gene>
    <name evidence="1" type="ORF">UL81_08135</name>
</gene>
<protein>
    <submittedName>
        <fullName evidence="1">Uncharacterized protein</fullName>
    </submittedName>
</protein>
<dbReference type="HOGENOM" id="CLU_3097837_0_0_11"/>
<dbReference type="KEGG" id="ccj:UL81_08135"/>
<proteinExistence type="predicted"/>
<name>A0A0F6TB67_9CORY</name>
<sequence>MPLWIIAVIVLAGGSFGYAMGLKKRMEDNPELQGKGLRVLFTKK</sequence>
<dbReference type="EMBL" id="CP011311">
    <property type="protein sequence ID" value="AKE39581.1"/>
    <property type="molecule type" value="Genomic_DNA"/>
</dbReference>
<evidence type="ECO:0000313" key="2">
    <source>
        <dbReference type="Proteomes" id="UP000033566"/>
    </source>
</evidence>
<organism evidence="1 2">
    <name type="scientific">Corynebacterium camporealensis</name>
    <dbReference type="NCBI Taxonomy" id="161896"/>
    <lineage>
        <taxon>Bacteria</taxon>
        <taxon>Bacillati</taxon>
        <taxon>Actinomycetota</taxon>
        <taxon>Actinomycetes</taxon>
        <taxon>Mycobacteriales</taxon>
        <taxon>Corynebacteriaceae</taxon>
        <taxon>Corynebacterium</taxon>
    </lineage>
</organism>
<reference evidence="1 2" key="1">
    <citation type="journal article" date="2015" name="Genome Announc.">
        <title>Complete Genome Sequence of Corynebacterium camporealensis DSM 44610, Isolated from the Milk of a Manchega Sheep with Subclinical Mastitis.</title>
        <authorList>
            <person name="Ruckert C."/>
            <person name="Albersmeier A."/>
            <person name="Winkler A."/>
            <person name="Tauch A."/>
        </authorList>
    </citation>
    <scope>NUCLEOTIDE SEQUENCE [LARGE SCALE GENOMIC DNA]</scope>
    <source>
        <strain evidence="1 2">DSM 44610</strain>
    </source>
</reference>
<dbReference type="PATRIC" id="fig|161896.4.peg.1594"/>
<dbReference type="RefSeq" id="WP_269078719.1">
    <property type="nucleotide sequence ID" value="NZ_CP011311.1"/>
</dbReference>